<accession>A0AAP5I4P6</accession>
<name>A0AAP5I4P6_9CYAN</name>
<keyword evidence="2 6" id="KW-0812">Transmembrane</keyword>
<evidence type="ECO:0000313" key="8">
    <source>
        <dbReference type="EMBL" id="MDR9893724.1"/>
    </source>
</evidence>
<evidence type="ECO:0000256" key="4">
    <source>
        <dbReference type="ARBA" id="ARBA00023136"/>
    </source>
</evidence>
<feature type="compositionally biased region" description="Polar residues" evidence="5">
    <location>
        <begin position="358"/>
        <end position="376"/>
    </location>
</feature>
<feature type="compositionally biased region" description="Polar residues" evidence="5">
    <location>
        <begin position="237"/>
        <end position="250"/>
    </location>
</feature>
<keyword evidence="4 6" id="KW-0472">Membrane</keyword>
<evidence type="ECO:0000259" key="7">
    <source>
        <dbReference type="PROSITE" id="PS52015"/>
    </source>
</evidence>
<keyword evidence="3 6" id="KW-1133">Transmembrane helix</keyword>
<gene>
    <name evidence="8" type="ORF">G7B40_003915</name>
</gene>
<dbReference type="Pfam" id="PF03544">
    <property type="entry name" value="TonB_C"/>
    <property type="match status" value="1"/>
</dbReference>
<dbReference type="GO" id="GO:0016020">
    <property type="term" value="C:membrane"/>
    <property type="evidence" value="ECO:0007669"/>
    <property type="project" value="UniProtKB-SubCell"/>
</dbReference>
<evidence type="ECO:0000313" key="9">
    <source>
        <dbReference type="Proteomes" id="UP000667802"/>
    </source>
</evidence>
<evidence type="ECO:0000256" key="2">
    <source>
        <dbReference type="ARBA" id="ARBA00022692"/>
    </source>
</evidence>
<feature type="compositionally biased region" description="Polar residues" evidence="5">
    <location>
        <begin position="263"/>
        <end position="304"/>
    </location>
</feature>
<feature type="region of interest" description="Disordered" evidence="5">
    <location>
        <begin position="212"/>
        <end position="393"/>
    </location>
</feature>
<dbReference type="SUPFAM" id="SSF74653">
    <property type="entry name" value="TolA/TonB C-terminal domain"/>
    <property type="match status" value="1"/>
</dbReference>
<dbReference type="EMBL" id="JAALHA020000001">
    <property type="protein sequence ID" value="MDR9893724.1"/>
    <property type="molecule type" value="Genomic_DNA"/>
</dbReference>
<evidence type="ECO:0000256" key="5">
    <source>
        <dbReference type="SAM" id="MobiDB-lite"/>
    </source>
</evidence>
<feature type="domain" description="TonB C-terminal" evidence="7">
    <location>
        <begin position="373"/>
        <end position="463"/>
    </location>
</feature>
<dbReference type="RefSeq" id="WP_208338284.1">
    <property type="nucleotide sequence ID" value="NZ_CAWQFN010000041.1"/>
</dbReference>
<feature type="compositionally biased region" description="Basic and acidic residues" evidence="5">
    <location>
        <begin position="384"/>
        <end position="393"/>
    </location>
</feature>
<dbReference type="InterPro" id="IPR037682">
    <property type="entry name" value="TonB_C"/>
</dbReference>
<dbReference type="NCBIfam" id="TIGR01352">
    <property type="entry name" value="tonB_Cterm"/>
    <property type="match status" value="1"/>
</dbReference>
<dbReference type="Gene3D" id="3.30.1150.10">
    <property type="match status" value="1"/>
</dbReference>
<feature type="compositionally biased region" description="Low complexity" evidence="5">
    <location>
        <begin position="312"/>
        <end position="321"/>
    </location>
</feature>
<evidence type="ECO:0000256" key="1">
    <source>
        <dbReference type="ARBA" id="ARBA00004167"/>
    </source>
</evidence>
<protein>
    <submittedName>
        <fullName evidence="8">TonB family protein</fullName>
    </submittedName>
</protein>
<evidence type="ECO:0000256" key="3">
    <source>
        <dbReference type="ARBA" id="ARBA00022989"/>
    </source>
</evidence>
<dbReference type="PROSITE" id="PS52015">
    <property type="entry name" value="TONB_CTD"/>
    <property type="match status" value="1"/>
</dbReference>
<dbReference type="InterPro" id="IPR006260">
    <property type="entry name" value="TonB/TolA_C"/>
</dbReference>
<comment type="caution">
    <text evidence="8">The sequence shown here is derived from an EMBL/GenBank/DDBJ whole genome shotgun (WGS) entry which is preliminary data.</text>
</comment>
<dbReference type="AlphaFoldDB" id="A0AAP5I4P6"/>
<dbReference type="GO" id="GO:0055085">
    <property type="term" value="P:transmembrane transport"/>
    <property type="evidence" value="ECO:0007669"/>
    <property type="project" value="InterPro"/>
</dbReference>
<evidence type="ECO:0000256" key="6">
    <source>
        <dbReference type="SAM" id="Phobius"/>
    </source>
</evidence>
<organism evidence="8 9">
    <name type="scientific">Aetokthonos hydrillicola Thurmond2011</name>
    <dbReference type="NCBI Taxonomy" id="2712845"/>
    <lineage>
        <taxon>Bacteria</taxon>
        <taxon>Bacillati</taxon>
        <taxon>Cyanobacteriota</taxon>
        <taxon>Cyanophyceae</taxon>
        <taxon>Nostocales</taxon>
        <taxon>Hapalosiphonaceae</taxon>
        <taxon>Aetokthonos</taxon>
    </lineage>
</organism>
<reference evidence="9" key="1">
    <citation type="journal article" date="2021" name="Science">
        <title>Hunting the eagle killer: A cyanobacterial neurotoxin causes vacuolar myelinopathy.</title>
        <authorList>
            <person name="Breinlinger S."/>
            <person name="Phillips T.J."/>
            <person name="Haram B.N."/>
            <person name="Mares J."/>
            <person name="Martinez Yerena J.A."/>
            <person name="Hrouzek P."/>
            <person name="Sobotka R."/>
            <person name="Henderson W.M."/>
            <person name="Schmieder P."/>
            <person name="Williams S.M."/>
            <person name="Lauderdale J.D."/>
            <person name="Wilde H.D."/>
            <person name="Gerrin W."/>
            <person name="Kust A."/>
            <person name="Washington J.W."/>
            <person name="Wagner C."/>
            <person name="Geier B."/>
            <person name="Liebeke M."/>
            <person name="Enke H."/>
            <person name="Niedermeyer T.H.J."/>
            <person name="Wilde S.B."/>
        </authorList>
    </citation>
    <scope>NUCLEOTIDE SEQUENCE [LARGE SCALE GENOMIC DNA]</scope>
    <source>
        <strain evidence="9">Thurmond2011</strain>
    </source>
</reference>
<dbReference type="Proteomes" id="UP000667802">
    <property type="component" value="Unassembled WGS sequence"/>
</dbReference>
<comment type="subcellular location">
    <subcellularLocation>
        <location evidence="1">Membrane</location>
        <topology evidence="1">Single-pass membrane protein</topology>
    </subcellularLocation>
</comment>
<sequence>MSFSSKSIEHREQEQKVLRTFLFFSFISSVVLHTVVLTLFSFWFRTPKLEQQPIELILIDPPSLPPAKPKLKTKIKVPTDNDHKSDTRQSIKKIPAQKTGGFAPSSRSTASVVAIAPSPLVISKKPSQPNTYKQILTKPAKVVETPKLPPNPIATVPPKVVENPKSLPTPIATIPPKVVETPKLPPNPIATVPPKVVENPKPLLTPIATVPPKVVENPKPLPTPIATVPPKVAHTPKQVSTPTPKPTITSDLVAPIPSSSSSEITKNSIHQLDNPNGVSTRKNTALASGNTESNRTQGSRNSLKVATDSHHGNGSSSSLSNGGEGSGNSLKVATGSQHGDASSSSLSNGSEGSGNGSKVATGSQHGNGSRIRSGTSGAVCRRCPKPDYPRGSENLEGRAVVEIEIDKDGNVISVEIVKSTGHDNLDQAVLETVKKKWKFASSENKQRVRAAVNFAMTGSDFYHQARKREHETLKK</sequence>
<proteinExistence type="predicted"/>
<feature type="transmembrane region" description="Helical" evidence="6">
    <location>
        <begin position="21"/>
        <end position="44"/>
    </location>
</feature>
<keyword evidence="9" id="KW-1185">Reference proteome</keyword>